<protein>
    <submittedName>
        <fullName evidence="1">(Mediterranean fruit fly) hypothetical protein</fullName>
    </submittedName>
</protein>
<evidence type="ECO:0000313" key="1">
    <source>
        <dbReference type="EMBL" id="CAD7002168.1"/>
    </source>
</evidence>
<dbReference type="Proteomes" id="UP000606786">
    <property type="component" value="Unassembled WGS sequence"/>
</dbReference>
<feature type="non-terminal residue" evidence="1">
    <location>
        <position position="1"/>
    </location>
</feature>
<keyword evidence="2" id="KW-1185">Reference proteome</keyword>
<sequence length="62" mass="7509">GNRRIYFIAKDRHQEKSKRTENQLHTKHEYAREFYSSVFCAYPFRFYKALRSNGVGDKAMME</sequence>
<accession>A0A811UV41</accession>
<organism evidence="1 2">
    <name type="scientific">Ceratitis capitata</name>
    <name type="common">Mediterranean fruit fly</name>
    <name type="synonym">Tephritis capitata</name>
    <dbReference type="NCBI Taxonomy" id="7213"/>
    <lineage>
        <taxon>Eukaryota</taxon>
        <taxon>Metazoa</taxon>
        <taxon>Ecdysozoa</taxon>
        <taxon>Arthropoda</taxon>
        <taxon>Hexapoda</taxon>
        <taxon>Insecta</taxon>
        <taxon>Pterygota</taxon>
        <taxon>Neoptera</taxon>
        <taxon>Endopterygota</taxon>
        <taxon>Diptera</taxon>
        <taxon>Brachycera</taxon>
        <taxon>Muscomorpha</taxon>
        <taxon>Tephritoidea</taxon>
        <taxon>Tephritidae</taxon>
        <taxon>Ceratitis</taxon>
        <taxon>Ceratitis</taxon>
    </lineage>
</organism>
<dbReference type="AlphaFoldDB" id="A0A811UV41"/>
<reference evidence="1" key="1">
    <citation type="submission" date="2020-11" db="EMBL/GenBank/DDBJ databases">
        <authorList>
            <person name="Whitehead M."/>
        </authorList>
    </citation>
    <scope>NUCLEOTIDE SEQUENCE</scope>
    <source>
        <strain evidence="1">EGII</strain>
    </source>
</reference>
<gene>
    <name evidence="1" type="ORF">CCAP1982_LOCUS10656</name>
</gene>
<proteinExistence type="predicted"/>
<name>A0A811UV41_CERCA</name>
<comment type="caution">
    <text evidence="1">The sequence shown here is derived from an EMBL/GenBank/DDBJ whole genome shotgun (WGS) entry which is preliminary data.</text>
</comment>
<dbReference type="EMBL" id="CAJHJT010000023">
    <property type="protein sequence ID" value="CAD7002168.1"/>
    <property type="molecule type" value="Genomic_DNA"/>
</dbReference>
<evidence type="ECO:0000313" key="2">
    <source>
        <dbReference type="Proteomes" id="UP000606786"/>
    </source>
</evidence>